<reference evidence="2" key="1">
    <citation type="submission" date="2023-01" db="EMBL/GenBank/DDBJ databases">
        <title>Oxazolidinone resistance genes in florfenicol resistant enterococci from beef cattle and veal calves at slaughter.</title>
        <authorList>
            <person name="Biggel M."/>
        </authorList>
    </citation>
    <scope>NUCLEOTIDE SEQUENCE</scope>
    <source>
        <strain evidence="2">K204-1</strain>
    </source>
</reference>
<evidence type="ECO:0000313" key="3">
    <source>
        <dbReference type="Proteomes" id="UP001179600"/>
    </source>
</evidence>
<gene>
    <name evidence="2" type="ORF">PML95_08395</name>
</gene>
<dbReference type="PANTHER" id="PTHR12126:SF16">
    <property type="entry name" value="MIOREX COMPLEX COMPONENT 2"/>
    <property type="match status" value="1"/>
</dbReference>
<dbReference type="Gene3D" id="3.40.50.720">
    <property type="entry name" value="NAD(P)-binding Rossmann-like Domain"/>
    <property type="match status" value="1"/>
</dbReference>
<name>A0AAE9XFK0_9ENTE</name>
<dbReference type="InterPro" id="IPR036291">
    <property type="entry name" value="NAD(P)-bd_dom_sf"/>
</dbReference>
<feature type="domain" description="NAD-dependent epimerase/dehydratase" evidence="1">
    <location>
        <begin position="3"/>
        <end position="121"/>
    </location>
</feature>
<proteinExistence type="predicted"/>
<accession>A0AAE9XFK0</accession>
<protein>
    <submittedName>
        <fullName evidence="2">NAD-dependent epimerase/dehydratase family protein</fullName>
    </submittedName>
</protein>
<dbReference type="SUPFAM" id="SSF51735">
    <property type="entry name" value="NAD(P)-binding Rossmann-fold domains"/>
    <property type="match status" value="1"/>
</dbReference>
<dbReference type="RefSeq" id="WP_126763700.1">
    <property type="nucleotide sequence ID" value="NZ_CP116507.1"/>
</dbReference>
<evidence type="ECO:0000259" key="1">
    <source>
        <dbReference type="Pfam" id="PF01370"/>
    </source>
</evidence>
<dbReference type="InterPro" id="IPR051207">
    <property type="entry name" value="ComplexI_NDUFA9_subunit"/>
</dbReference>
<evidence type="ECO:0000313" key="2">
    <source>
        <dbReference type="EMBL" id="WCG22407.1"/>
    </source>
</evidence>
<dbReference type="Pfam" id="PF01370">
    <property type="entry name" value="Epimerase"/>
    <property type="match status" value="1"/>
</dbReference>
<dbReference type="GO" id="GO:0044877">
    <property type="term" value="F:protein-containing complex binding"/>
    <property type="evidence" value="ECO:0007669"/>
    <property type="project" value="TreeGrafter"/>
</dbReference>
<dbReference type="AlphaFoldDB" id="A0AAE9XFK0"/>
<dbReference type="Proteomes" id="UP001179600">
    <property type="component" value="Chromosome"/>
</dbReference>
<dbReference type="EMBL" id="CP116507">
    <property type="protein sequence ID" value="WCG22407.1"/>
    <property type="molecule type" value="Genomic_DNA"/>
</dbReference>
<dbReference type="PANTHER" id="PTHR12126">
    <property type="entry name" value="NADH-UBIQUINONE OXIDOREDUCTASE 39 KDA SUBUNIT-RELATED"/>
    <property type="match status" value="1"/>
</dbReference>
<dbReference type="InterPro" id="IPR001509">
    <property type="entry name" value="Epimerase_deHydtase"/>
</dbReference>
<organism evidence="2 3">
    <name type="scientific">Vagococcus lutrae</name>
    <dbReference type="NCBI Taxonomy" id="81947"/>
    <lineage>
        <taxon>Bacteria</taxon>
        <taxon>Bacillati</taxon>
        <taxon>Bacillota</taxon>
        <taxon>Bacilli</taxon>
        <taxon>Lactobacillales</taxon>
        <taxon>Enterococcaceae</taxon>
        <taxon>Vagococcus</taxon>
    </lineage>
</organism>
<sequence length="219" mass="24535">MNVIVLGGSGFIGQAVCVKLAEHGFHVTSLSRSGGKNVKEEWKHHPSITWQKTDVFDFSSWQSLLSAQPVVINLIGLLKENKKTNQTFQRYHVDLQRGLLPVLIENEIPHYLYLSAAGKSPWMSPTYLTTKKQAETLITQAPLSSLIIQSGLVVDKDRPSSLFFGYSLAILKYIPFISQKVQNVLPIKRDDLSSLIVNSLIKKETGIIQTFNKKDLSLK</sequence>